<dbReference type="AlphaFoldDB" id="A0A366M7L9"/>
<proteinExistence type="predicted"/>
<sequence length="66" mass="7552">MIGETFVNTRKSDKTTFKKKFVYKNFNKAKTSTTINTKLGSSNCILLKLVTMQSIHSMKIKIHLIT</sequence>
<dbReference type="EMBL" id="NIZT01000070">
    <property type="protein sequence ID" value="RBQ22238.1"/>
    <property type="molecule type" value="Genomic_DNA"/>
</dbReference>
<evidence type="ECO:0000313" key="1">
    <source>
        <dbReference type="EMBL" id="RBQ22238.1"/>
    </source>
</evidence>
<keyword evidence="2" id="KW-1185">Reference proteome</keyword>
<comment type="caution">
    <text evidence="1">The sequence shown here is derived from an EMBL/GenBank/DDBJ whole genome shotgun (WGS) entry which is preliminary data.</text>
</comment>
<organism evidence="1 2">
    <name type="scientific">Candidatus Methanobinarius endosymbioticus</name>
    <dbReference type="NCBI Taxonomy" id="2006182"/>
    <lineage>
        <taxon>Archaea</taxon>
        <taxon>Methanobacteriati</taxon>
        <taxon>Methanobacteriota</taxon>
        <taxon>Methanomada group</taxon>
        <taxon>Methanobacteria</taxon>
        <taxon>Methanobacteriales</taxon>
        <taxon>Methanobacteriaceae</taxon>
        <taxon>Candidatus Methanobinarius</taxon>
    </lineage>
</organism>
<reference evidence="1 2" key="1">
    <citation type="submission" date="2018-06" db="EMBL/GenBank/DDBJ databases">
        <title>Genomic insight into two independent archaeal endosymbiosis events.</title>
        <authorList>
            <person name="Lind A.E."/>
            <person name="Lewis W.H."/>
            <person name="Spang A."/>
            <person name="Guy L."/>
            <person name="Embley M.T."/>
            <person name="Ettema T.J.G."/>
        </authorList>
    </citation>
    <scope>NUCLEOTIDE SEQUENCE [LARGE SCALE GENOMIC DNA]</scope>
    <source>
        <strain evidence="1">NOE</strain>
    </source>
</reference>
<accession>A0A366M7L9</accession>
<gene>
    <name evidence="1" type="ORF">ALNOE001_19620</name>
</gene>
<dbReference type="Proteomes" id="UP000253099">
    <property type="component" value="Unassembled WGS sequence"/>
</dbReference>
<evidence type="ECO:0000313" key="2">
    <source>
        <dbReference type="Proteomes" id="UP000253099"/>
    </source>
</evidence>
<name>A0A366M7L9_9EURY</name>
<protein>
    <submittedName>
        <fullName evidence="1">Uncharacterized protein</fullName>
    </submittedName>
</protein>